<dbReference type="Pfam" id="PF07714">
    <property type="entry name" value="PK_Tyr_Ser-Thr"/>
    <property type="match status" value="1"/>
</dbReference>
<dbReference type="PROSITE" id="PS00108">
    <property type="entry name" value="PROTEIN_KINASE_ST"/>
    <property type="match status" value="1"/>
</dbReference>
<dbReference type="SMART" id="SM00220">
    <property type="entry name" value="S_TKc"/>
    <property type="match status" value="1"/>
</dbReference>
<dbReference type="InterPro" id="IPR000719">
    <property type="entry name" value="Prot_kinase_dom"/>
</dbReference>
<dbReference type="Pfam" id="PF13424">
    <property type="entry name" value="TPR_12"/>
    <property type="match status" value="4"/>
</dbReference>
<dbReference type="GO" id="GO:0005524">
    <property type="term" value="F:ATP binding"/>
    <property type="evidence" value="ECO:0007669"/>
    <property type="project" value="InterPro"/>
</dbReference>
<dbReference type="PROSITE" id="PS50011">
    <property type="entry name" value="PROTEIN_KINASE_DOM"/>
    <property type="match status" value="1"/>
</dbReference>
<gene>
    <name evidence="2" type="ORF">RDB_LOCUS16753</name>
</gene>
<comment type="caution">
    <text evidence="2">The sequence shown here is derived from an EMBL/GenBank/DDBJ whole genome shotgun (WGS) entry which is preliminary data.</text>
</comment>
<dbReference type="SUPFAM" id="SSF56112">
    <property type="entry name" value="Protein kinase-like (PK-like)"/>
    <property type="match status" value="1"/>
</dbReference>
<sequence>MSHHSHDFRYRYLRREFLSLPDTATTNGPFANLDPHPHIQFGLSYWGMMAESATLTQSEMKILRGRVEDLRKQSRWSDMAEIQRRMLRTNEQTLGKEHPNTLALMHDLAITYCNGKQLQNAAEIFRPLYEARRKLFGQEKPITLITMHYLAATCTDLNRHDEAEALHRQLLEIRRRINGNQDDDTLRTMQYLAVTCGNKGKLADARDLYEEMLPIRRHKKGNDHHATLLVMKNLAVTYTDLRQFDKAEALHREVLAIQKRLKGEENRETIRTMHYLAVTYGEMGRLADAAEWHQQVLSLRKHLLGPENPDTLTTMNHLAVTYTDLGRLSEAEELHGQLLQVRRRQHRLENRDTLRTAYYLATTQVGLLKWMEAEKLLLEVVPIFNRVLGKNHPYSMTGLSLLASTYEHMGRWTDAEQYEVELLARRRETQGEHHSDTLATMQRLSMVYQYQRRWQDVDSVEESIEQLSLAPSNSNSQTTWYSAVIGPLSQSTSELELQSNSSLQSSHTSTIAKFLGPDHPESIACLEGDAISLIGQQKFVEAEIILADVLARRRRVQGDGHPFTIQTISNLASVYQSQLKNESAIDLFQTALAELERSQYTVDEHIRADIQGRLSDLHNQTQVLLKPPHIPGVSGSGNKRVIAATITAEEVMSYLTGLHCPDLTKNIDGPKCGDPIKRGGFGEVSRGMLHNGTIVALKHMREDRSKRLKYLARELYSWSKARHQNVLELFGLAHFRGNIVMVSPWMEFGNLRDYLEQHPNVDRLSVIHGDIKAANIFVSKEGIAKIGDFGTSTFQGDQSVGFSSTANDIVGTYRWMAPEMFKEKSACTREADIYALGLEIITGKVPFQEYDHDFQVIAAVIGGAKPVCPLGISPASKLWVLLNTCWDQVVRERPTANQILHEMLELASDHDADSWTFI</sequence>
<dbReference type="PANTHER" id="PTHR46082">
    <property type="entry name" value="ATP/GTP-BINDING PROTEIN-RELATED"/>
    <property type="match status" value="1"/>
</dbReference>
<feature type="domain" description="Protein kinase" evidence="1">
    <location>
        <begin position="670"/>
        <end position="904"/>
    </location>
</feature>
<dbReference type="InterPro" id="IPR053137">
    <property type="entry name" value="NLR-like"/>
</dbReference>
<accession>A0A8H3DTQ6</accession>
<dbReference type="InterPro" id="IPR019734">
    <property type="entry name" value="TPR_rpt"/>
</dbReference>
<evidence type="ECO:0000313" key="3">
    <source>
        <dbReference type="Proteomes" id="UP000663827"/>
    </source>
</evidence>
<dbReference type="Gene3D" id="1.25.40.10">
    <property type="entry name" value="Tetratricopeptide repeat domain"/>
    <property type="match status" value="4"/>
</dbReference>
<organism evidence="2 3">
    <name type="scientific">Rhizoctonia solani</name>
    <dbReference type="NCBI Taxonomy" id="456999"/>
    <lineage>
        <taxon>Eukaryota</taxon>
        <taxon>Fungi</taxon>
        <taxon>Dikarya</taxon>
        <taxon>Basidiomycota</taxon>
        <taxon>Agaricomycotina</taxon>
        <taxon>Agaricomycetes</taxon>
        <taxon>Cantharellales</taxon>
        <taxon>Ceratobasidiaceae</taxon>
        <taxon>Rhizoctonia</taxon>
    </lineage>
</organism>
<dbReference type="Gene3D" id="1.10.510.10">
    <property type="entry name" value="Transferase(Phosphotransferase) domain 1"/>
    <property type="match status" value="1"/>
</dbReference>
<dbReference type="EMBL" id="CAJNJQ010000354">
    <property type="protein sequence ID" value="CAE7072710.1"/>
    <property type="molecule type" value="Genomic_DNA"/>
</dbReference>
<dbReference type="InterPro" id="IPR011990">
    <property type="entry name" value="TPR-like_helical_dom_sf"/>
</dbReference>
<dbReference type="SUPFAM" id="SSF48452">
    <property type="entry name" value="TPR-like"/>
    <property type="match status" value="4"/>
</dbReference>
<dbReference type="PANTHER" id="PTHR46082:SF11">
    <property type="entry name" value="AAA+ ATPASE DOMAIN-CONTAINING PROTEIN-RELATED"/>
    <property type="match status" value="1"/>
</dbReference>
<dbReference type="Pfam" id="PF00069">
    <property type="entry name" value="Pkinase"/>
    <property type="match status" value="1"/>
</dbReference>
<reference evidence="2" key="1">
    <citation type="submission" date="2021-01" db="EMBL/GenBank/DDBJ databases">
        <authorList>
            <person name="Kaushik A."/>
        </authorList>
    </citation>
    <scope>NUCLEOTIDE SEQUENCE</scope>
    <source>
        <strain evidence="2">AG5</strain>
    </source>
</reference>
<dbReference type="Pfam" id="PF13374">
    <property type="entry name" value="TPR_10"/>
    <property type="match status" value="2"/>
</dbReference>
<evidence type="ECO:0000259" key="1">
    <source>
        <dbReference type="PROSITE" id="PS50011"/>
    </source>
</evidence>
<dbReference type="Proteomes" id="UP000663827">
    <property type="component" value="Unassembled WGS sequence"/>
</dbReference>
<dbReference type="SMART" id="SM00028">
    <property type="entry name" value="TPR"/>
    <property type="match status" value="7"/>
</dbReference>
<dbReference type="InterPro" id="IPR008271">
    <property type="entry name" value="Ser/Thr_kinase_AS"/>
</dbReference>
<proteinExistence type="predicted"/>
<dbReference type="InterPro" id="IPR001245">
    <property type="entry name" value="Ser-Thr/Tyr_kinase_cat_dom"/>
</dbReference>
<dbReference type="AlphaFoldDB" id="A0A8H3DTQ6"/>
<evidence type="ECO:0000313" key="2">
    <source>
        <dbReference type="EMBL" id="CAE7072710.1"/>
    </source>
</evidence>
<dbReference type="InterPro" id="IPR011009">
    <property type="entry name" value="Kinase-like_dom_sf"/>
</dbReference>
<protein>
    <recommendedName>
        <fullName evidence="1">Protein kinase domain-containing protein</fullName>
    </recommendedName>
</protein>
<name>A0A8H3DTQ6_9AGAM</name>
<dbReference type="GO" id="GO:0004672">
    <property type="term" value="F:protein kinase activity"/>
    <property type="evidence" value="ECO:0007669"/>
    <property type="project" value="InterPro"/>
</dbReference>